<evidence type="ECO:0000313" key="13">
    <source>
        <dbReference type="Proteomes" id="UP000278035"/>
    </source>
</evidence>
<evidence type="ECO:0000256" key="10">
    <source>
        <dbReference type="ARBA" id="ARBA00029605"/>
    </source>
</evidence>
<protein>
    <recommendedName>
        <fullName evidence="5">Proline iminopeptidase</fullName>
        <ecNumber evidence="4">3.4.11.5</ecNumber>
    </recommendedName>
    <alternativeName>
        <fullName evidence="10">Prolyl aminopeptidase</fullName>
    </alternativeName>
</protein>
<evidence type="ECO:0000259" key="11">
    <source>
        <dbReference type="Pfam" id="PF00561"/>
    </source>
</evidence>
<dbReference type="GO" id="GO:0005737">
    <property type="term" value="C:cytoplasm"/>
    <property type="evidence" value="ECO:0007669"/>
    <property type="project" value="UniProtKB-SubCell"/>
</dbReference>
<evidence type="ECO:0000313" key="12">
    <source>
        <dbReference type="EMBL" id="AZG74982.1"/>
    </source>
</evidence>
<feature type="domain" description="AB hydrolase-1" evidence="11">
    <location>
        <begin position="32"/>
        <end position="309"/>
    </location>
</feature>
<dbReference type="EC" id="3.4.11.5" evidence="4"/>
<dbReference type="EMBL" id="CP034015">
    <property type="protein sequence ID" value="AZG74982.1"/>
    <property type="molecule type" value="Genomic_DNA"/>
</dbReference>
<keyword evidence="8" id="KW-0645">Protease</keyword>
<dbReference type="GO" id="GO:0004177">
    <property type="term" value="F:aminopeptidase activity"/>
    <property type="evidence" value="ECO:0007669"/>
    <property type="project" value="UniProtKB-KW"/>
</dbReference>
<evidence type="ECO:0000256" key="9">
    <source>
        <dbReference type="ARBA" id="ARBA00022801"/>
    </source>
</evidence>
<sequence length="334" mass="37047">MAELPPFIQQQFVDIGNGHQLHVAEYGCLKGPALLYLHGGPGAGCSRNEVNLFVGTPFHLYFVDQRGAGRSRPSGCLLNNTVMDLVADIETLRCVFGVEKWYLAGGSFGATLAWLYSGLYPSRVRAQVLWGMFIPSKIGINWLYGPNGVSQFFNAQYARFIDVNEPVIYAGSKTVLSQADTHQGSTATIAIDHLMCAYQHALNHHDPQVVENAVHQWLMWECALAQPSQFMGEVAQALSCVQIGHHYVQQHFFDVYSQFKALGGDIKASTVLIQGEHDWVCPEHILTAFTENCGHQSLEYQHVSAGYHALADQRVFQAVTQAIQRLYNTTSELS</sequence>
<comment type="similarity">
    <text evidence="3">Belongs to the peptidase S33 family.</text>
</comment>
<dbReference type="InterPro" id="IPR005944">
    <property type="entry name" value="Pro_iminopeptidase"/>
</dbReference>
<gene>
    <name evidence="12" type="ORF">EGC82_20825</name>
</gene>
<dbReference type="Gene3D" id="3.40.50.1820">
    <property type="entry name" value="alpha/beta hydrolase"/>
    <property type="match status" value="1"/>
</dbReference>
<dbReference type="GO" id="GO:0006508">
    <property type="term" value="P:proteolysis"/>
    <property type="evidence" value="ECO:0007669"/>
    <property type="project" value="UniProtKB-KW"/>
</dbReference>
<dbReference type="OrthoDB" id="9796770at2"/>
<keyword evidence="7" id="KW-0963">Cytoplasm</keyword>
<dbReference type="KEGG" id="slj:EGC82_20825"/>
<keyword evidence="6" id="KW-0031">Aminopeptidase</keyword>
<dbReference type="InterPro" id="IPR029058">
    <property type="entry name" value="AB_hydrolase_fold"/>
</dbReference>
<evidence type="ECO:0000256" key="4">
    <source>
        <dbReference type="ARBA" id="ARBA00012568"/>
    </source>
</evidence>
<evidence type="ECO:0000256" key="5">
    <source>
        <dbReference type="ARBA" id="ARBA00021843"/>
    </source>
</evidence>
<name>A0A3G8M1H2_9GAMM</name>
<dbReference type="AlphaFoldDB" id="A0A3G8M1H2"/>
<dbReference type="InterPro" id="IPR002410">
    <property type="entry name" value="Peptidase_S33"/>
</dbReference>
<dbReference type="InterPro" id="IPR000073">
    <property type="entry name" value="AB_hydrolase_1"/>
</dbReference>
<comment type="subcellular location">
    <subcellularLocation>
        <location evidence="2">Cytoplasm</location>
    </subcellularLocation>
</comment>
<dbReference type="SUPFAM" id="SSF53474">
    <property type="entry name" value="alpha/beta-Hydrolases"/>
    <property type="match status" value="1"/>
</dbReference>
<dbReference type="PANTHER" id="PTHR43722">
    <property type="entry name" value="PROLINE IMINOPEPTIDASE"/>
    <property type="match status" value="1"/>
</dbReference>
<evidence type="ECO:0000256" key="3">
    <source>
        <dbReference type="ARBA" id="ARBA00010088"/>
    </source>
</evidence>
<evidence type="ECO:0000256" key="1">
    <source>
        <dbReference type="ARBA" id="ARBA00001585"/>
    </source>
</evidence>
<organism evidence="12 13">
    <name type="scientific">Shewanella livingstonensis</name>
    <dbReference type="NCBI Taxonomy" id="150120"/>
    <lineage>
        <taxon>Bacteria</taxon>
        <taxon>Pseudomonadati</taxon>
        <taxon>Pseudomonadota</taxon>
        <taxon>Gammaproteobacteria</taxon>
        <taxon>Alteromonadales</taxon>
        <taxon>Shewanellaceae</taxon>
        <taxon>Shewanella</taxon>
    </lineage>
</organism>
<comment type="catalytic activity">
    <reaction evidence="1">
        <text>Release of N-terminal proline from a peptide.</text>
        <dbReference type="EC" id="3.4.11.5"/>
    </reaction>
</comment>
<evidence type="ECO:0000256" key="6">
    <source>
        <dbReference type="ARBA" id="ARBA00022438"/>
    </source>
</evidence>
<evidence type="ECO:0000256" key="7">
    <source>
        <dbReference type="ARBA" id="ARBA00022490"/>
    </source>
</evidence>
<accession>A0A3G8M1H2</accession>
<keyword evidence="9 12" id="KW-0378">Hydrolase</keyword>
<dbReference type="Proteomes" id="UP000278035">
    <property type="component" value="Chromosome"/>
</dbReference>
<keyword evidence="13" id="KW-1185">Reference proteome</keyword>
<dbReference type="PRINTS" id="PR00793">
    <property type="entry name" value="PROAMNOPTASE"/>
</dbReference>
<dbReference type="RefSeq" id="WP_124732449.1">
    <property type="nucleotide sequence ID" value="NZ_CBCSKC010000002.1"/>
</dbReference>
<dbReference type="PANTHER" id="PTHR43722:SF1">
    <property type="entry name" value="PROLINE IMINOPEPTIDASE"/>
    <property type="match status" value="1"/>
</dbReference>
<evidence type="ECO:0000256" key="8">
    <source>
        <dbReference type="ARBA" id="ARBA00022670"/>
    </source>
</evidence>
<proteinExistence type="inferred from homology"/>
<reference evidence="13" key="1">
    <citation type="submission" date="2018-11" db="EMBL/GenBank/DDBJ databases">
        <title>Shewanella sp. M2.</title>
        <authorList>
            <person name="Hwang Y.J."/>
            <person name="Hwang C.Y."/>
        </authorList>
    </citation>
    <scope>NUCLEOTIDE SEQUENCE [LARGE SCALE GENOMIC DNA]</scope>
    <source>
        <strain evidence="13">LMG 19866</strain>
    </source>
</reference>
<dbReference type="Pfam" id="PF00561">
    <property type="entry name" value="Abhydrolase_1"/>
    <property type="match status" value="1"/>
</dbReference>
<evidence type="ECO:0000256" key="2">
    <source>
        <dbReference type="ARBA" id="ARBA00004496"/>
    </source>
</evidence>